<reference evidence="7 8" key="1">
    <citation type="submission" date="2019-07" db="EMBL/GenBank/DDBJ databases">
        <title>Complete Genome Sequence of Leptotrichia hofstadii Strain JCM16775.</title>
        <authorList>
            <person name="Watanabe S."/>
            <person name="Cui L."/>
        </authorList>
    </citation>
    <scope>NUCLEOTIDE SEQUENCE [LARGE SCALE GENOMIC DNA]</scope>
    <source>
        <strain evidence="7 8">JCM16775</strain>
    </source>
</reference>
<dbReference type="InterPro" id="IPR000845">
    <property type="entry name" value="Nucleoside_phosphorylase_d"/>
</dbReference>
<dbReference type="AlphaFoldDB" id="A0A510JGD6"/>
<evidence type="ECO:0000256" key="3">
    <source>
        <dbReference type="ARBA" id="ARBA00022605"/>
    </source>
</evidence>
<evidence type="ECO:0000313" key="8">
    <source>
        <dbReference type="Proteomes" id="UP000321892"/>
    </source>
</evidence>
<organism evidence="7 8">
    <name type="scientific">Leptotrichia hofstadii</name>
    <dbReference type="NCBI Taxonomy" id="157688"/>
    <lineage>
        <taxon>Bacteria</taxon>
        <taxon>Fusobacteriati</taxon>
        <taxon>Fusobacteriota</taxon>
        <taxon>Fusobacteriia</taxon>
        <taxon>Fusobacteriales</taxon>
        <taxon>Leptotrichiaceae</taxon>
        <taxon>Leptotrichia</taxon>
    </lineage>
</organism>
<dbReference type="Pfam" id="PF01048">
    <property type="entry name" value="PNP_UDP_1"/>
    <property type="match status" value="1"/>
</dbReference>
<dbReference type="NCBIfam" id="TIGR01704">
    <property type="entry name" value="MTA_SAH-Nsdase"/>
    <property type="match status" value="1"/>
</dbReference>
<dbReference type="GO" id="GO:0019509">
    <property type="term" value="P:L-methionine salvage from methylthioadenosine"/>
    <property type="evidence" value="ECO:0007669"/>
    <property type="project" value="UniProtKB-UniPathway"/>
</dbReference>
<feature type="domain" description="Nucleoside phosphorylase" evidence="6">
    <location>
        <begin position="2"/>
        <end position="224"/>
    </location>
</feature>
<comment type="pathway">
    <text evidence="1">Amino-acid biosynthesis; L-methionine biosynthesis via salvage pathway; S-methyl-5-thio-alpha-D-ribose 1-phosphate from S-methyl-5'-thioadenosine (hydrolase route): step 1/2.</text>
</comment>
<evidence type="ECO:0000256" key="2">
    <source>
        <dbReference type="ARBA" id="ARBA00011974"/>
    </source>
</evidence>
<name>A0A510JGD6_9FUSO</name>
<dbReference type="EMBL" id="AP019823">
    <property type="protein sequence ID" value="BBM37451.1"/>
    <property type="molecule type" value="Genomic_DNA"/>
</dbReference>
<dbReference type="Proteomes" id="UP000321892">
    <property type="component" value="Chromosome"/>
</dbReference>
<dbReference type="GO" id="GO:0008782">
    <property type="term" value="F:adenosylhomocysteine nucleosidase activity"/>
    <property type="evidence" value="ECO:0007669"/>
    <property type="project" value="UniProtKB-EC"/>
</dbReference>
<evidence type="ECO:0000313" key="7">
    <source>
        <dbReference type="EMBL" id="BBM37451.1"/>
    </source>
</evidence>
<dbReference type="GO" id="GO:0008930">
    <property type="term" value="F:methylthioadenosine nucleosidase activity"/>
    <property type="evidence" value="ECO:0007669"/>
    <property type="project" value="InterPro"/>
</dbReference>
<dbReference type="CDD" id="cd09008">
    <property type="entry name" value="MTAN"/>
    <property type="match status" value="1"/>
</dbReference>
<keyword evidence="8" id="KW-1185">Reference proteome</keyword>
<dbReference type="InterPro" id="IPR010049">
    <property type="entry name" value="MTA_SAH_Nsdase"/>
</dbReference>
<dbReference type="InterPro" id="IPR035994">
    <property type="entry name" value="Nucleoside_phosphorylase_sf"/>
</dbReference>
<gene>
    <name evidence="7" type="ORF">JCM16775_0126</name>
</gene>
<accession>A0A510JGD6</accession>
<dbReference type="UniPathway" id="UPA00904">
    <property type="reaction ID" value="UER00871"/>
</dbReference>
<dbReference type="OrthoDB" id="9792278at2"/>
<protein>
    <recommendedName>
        <fullName evidence="2">adenosylhomocysteine nucleosidase</fullName>
        <ecNumber evidence="2">3.2.2.9</ecNumber>
    </recommendedName>
</protein>
<sequence length="224" mass="24637">MIGIIGAVIEEAEAIKKEIKDINENIINGISFFTGKFNDKEVVFVQSGIGKVNAAITATLLIEKFGVSEVIFSGVAGSLDERLKVGDVVIGRDIVQHDVDATAFGYKMGQIPQMKEWAFESDKNLIEKTGNITNFEHQILLGRILTGDQFVSKKDVKIQLGKDFEALCVDMESGAVAQVCTRLGVKFLIIRSISDSITDESDMEYETFVKLAAENSKKILKQVI</sequence>
<dbReference type="PANTHER" id="PTHR46832:SF1">
    <property type="entry name" value="5'-METHYLTHIOADENOSINE_S-ADENOSYLHOMOCYSTEINE NUCLEOSIDASE"/>
    <property type="match status" value="1"/>
</dbReference>
<dbReference type="PANTHER" id="PTHR46832">
    <property type="entry name" value="5'-METHYLTHIOADENOSINE/S-ADENOSYLHOMOCYSTEINE NUCLEOSIDASE"/>
    <property type="match status" value="1"/>
</dbReference>
<dbReference type="NCBIfam" id="NF004079">
    <property type="entry name" value="PRK05584.1"/>
    <property type="match status" value="1"/>
</dbReference>
<evidence type="ECO:0000256" key="5">
    <source>
        <dbReference type="ARBA" id="ARBA00023167"/>
    </source>
</evidence>
<dbReference type="EC" id="3.2.2.9" evidence="2"/>
<dbReference type="KEGG" id="lhf:JCM16775_0126"/>
<dbReference type="GO" id="GO:0009164">
    <property type="term" value="P:nucleoside catabolic process"/>
    <property type="evidence" value="ECO:0007669"/>
    <property type="project" value="InterPro"/>
</dbReference>
<evidence type="ECO:0000259" key="6">
    <source>
        <dbReference type="Pfam" id="PF01048"/>
    </source>
</evidence>
<keyword evidence="5" id="KW-0486">Methionine biosynthesis</keyword>
<dbReference type="SUPFAM" id="SSF53167">
    <property type="entry name" value="Purine and uridine phosphorylases"/>
    <property type="match status" value="1"/>
</dbReference>
<dbReference type="Gene3D" id="3.40.50.1580">
    <property type="entry name" value="Nucleoside phosphorylase domain"/>
    <property type="match status" value="1"/>
</dbReference>
<evidence type="ECO:0000256" key="4">
    <source>
        <dbReference type="ARBA" id="ARBA00022801"/>
    </source>
</evidence>
<keyword evidence="3" id="KW-0028">Amino-acid biosynthesis</keyword>
<evidence type="ECO:0000256" key="1">
    <source>
        <dbReference type="ARBA" id="ARBA00004945"/>
    </source>
</evidence>
<keyword evidence="4" id="KW-0378">Hydrolase</keyword>
<proteinExistence type="predicted"/>
<dbReference type="GO" id="GO:0019284">
    <property type="term" value="P:L-methionine salvage from S-adenosylmethionine"/>
    <property type="evidence" value="ECO:0007669"/>
    <property type="project" value="TreeGrafter"/>
</dbReference>
<dbReference type="RefSeq" id="WP_026745423.1">
    <property type="nucleotide sequence ID" value="NZ_AP019823.1"/>
</dbReference>
<dbReference type="GO" id="GO:0005829">
    <property type="term" value="C:cytosol"/>
    <property type="evidence" value="ECO:0007669"/>
    <property type="project" value="TreeGrafter"/>
</dbReference>